<reference evidence="2 3" key="1">
    <citation type="journal article" date="2018" name="PLoS Pathog.">
        <title>Evolution of structural diversity of trichothecenes, a family of toxins produced by plant pathogenic and entomopathogenic fungi.</title>
        <authorList>
            <person name="Proctor R.H."/>
            <person name="McCormick S.P."/>
            <person name="Kim H.S."/>
            <person name="Cardoza R.E."/>
            <person name="Stanley A.M."/>
            <person name="Lindo L."/>
            <person name="Kelly A."/>
            <person name="Brown D.W."/>
            <person name="Lee T."/>
            <person name="Vaughan M.M."/>
            <person name="Alexander N.J."/>
            <person name="Busman M."/>
            <person name="Gutierrez S."/>
        </authorList>
    </citation>
    <scope>NUCLEOTIDE SEQUENCE [LARGE SCALE GENOMIC DNA]</scope>
    <source>
        <strain evidence="2 3">NRRL 3299</strain>
    </source>
</reference>
<dbReference type="EMBL" id="PXOF01000048">
    <property type="protein sequence ID" value="RGP70949.1"/>
    <property type="molecule type" value="Genomic_DNA"/>
</dbReference>
<feature type="transmembrane region" description="Helical" evidence="1">
    <location>
        <begin position="103"/>
        <end position="122"/>
    </location>
</feature>
<comment type="caution">
    <text evidence="2">The sequence shown here is derived from an EMBL/GenBank/DDBJ whole genome shotgun (WGS) entry which is preliminary data.</text>
</comment>
<evidence type="ECO:0000313" key="3">
    <source>
        <dbReference type="Proteomes" id="UP000266152"/>
    </source>
</evidence>
<keyword evidence="1" id="KW-1133">Transmembrane helix</keyword>
<dbReference type="Pfam" id="PF14087">
    <property type="entry name" value="DUF4267"/>
    <property type="match status" value="1"/>
</dbReference>
<protein>
    <submittedName>
        <fullName evidence="2">Uncharacterized protein</fullName>
    </submittedName>
</protein>
<sequence length="162" mass="17118">MTSNLSPATIISALPVLFGVAGTSIGIYSFVSPYNAIRLFGLHSASTEKTTLSHPGAFQKSLIYAFGLRNIGSGLSTLSLYAFWQFSPICQVSPLAAAVTKRCMGICFIFGSLVAAGDAVVVRRFANQEHIQGVIEEKATKASISHAVTGVVILATGLFLYL</sequence>
<keyword evidence="1" id="KW-0472">Membrane</keyword>
<keyword evidence="3" id="KW-1185">Reference proteome</keyword>
<name>A0A395SFS5_FUSSP</name>
<dbReference type="InterPro" id="IPR025363">
    <property type="entry name" value="DUF4267"/>
</dbReference>
<feature type="transmembrane region" description="Helical" evidence="1">
    <location>
        <begin position="12"/>
        <end position="31"/>
    </location>
</feature>
<dbReference type="AlphaFoldDB" id="A0A395SFS5"/>
<accession>A0A395SFS5</accession>
<dbReference type="Proteomes" id="UP000266152">
    <property type="component" value="Unassembled WGS sequence"/>
</dbReference>
<feature type="transmembrane region" description="Helical" evidence="1">
    <location>
        <begin position="142"/>
        <end position="161"/>
    </location>
</feature>
<proteinExistence type="predicted"/>
<gene>
    <name evidence="2" type="ORF">FSPOR_3636</name>
</gene>
<evidence type="ECO:0000313" key="2">
    <source>
        <dbReference type="EMBL" id="RGP70949.1"/>
    </source>
</evidence>
<evidence type="ECO:0000256" key="1">
    <source>
        <dbReference type="SAM" id="Phobius"/>
    </source>
</evidence>
<organism evidence="2 3">
    <name type="scientific">Fusarium sporotrichioides</name>
    <dbReference type="NCBI Taxonomy" id="5514"/>
    <lineage>
        <taxon>Eukaryota</taxon>
        <taxon>Fungi</taxon>
        <taxon>Dikarya</taxon>
        <taxon>Ascomycota</taxon>
        <taxon>Pezizomycotina</taxon>
        <taxon>Sordariomycetes</taxon>
        <taxon>Hypocreomycetidae</taxon>
        <taxon>Hypocreales</taxon>
        <taxon>Nectriaceae</taxon>
        <taxon>Fusarium</taxon>
    </lineage>
</organism>
<keyword evidence="1" id="KW-0812">Transmembrane</keyword>